<accession>A0A1G7UL56</accession>
<evidence type="ECO:0000256" key="1">
    <source>
        <dbReference type="SAM" id="Phobius"/>
    </source>
</evidence>
<keyword evidence="1" id="KW-0812">Transmembrane</keyword>
<protein>
    <submittedName>
        <fullName evidence="2">Uncharacterized protein</fullName>
    </submittedName>
</protein>
<reference evidence="2 3" key="1">
    <citation type="submission" date="2016-10" db="EMBL/GenBank/DDBJ databases">
        <authorList>
            <person name="de Groot N.N."/>
        </authorList>
    </citation>
    <scope>NUCLEOTIDE SEQUENCE [LARGE SCALE GENOMIC DNA]</scope>
    <source>
        <strain evidence="2 3">DSM 19803</strain>
    </source>
</reference>
<name>A0A1G7UL56_9FLAO</name>
<dbReference type="EMBL" id="FNCW01000002">
    <property type="protein sequence ID" value="SDG47961.1"/>
    <property type="molecule type" value="Genomic_DNA"/>
</dbReference>
<organism evidence="2 3">
    <name type="scientific">Psychroflexus sediminis</name>
    <dbReference type="NCBI Taxonomy" id="470826"/>
    <lineage>
        <taxon>Bacteria</taxon>
        <taxon>Pseudomonadati</taxon>
        <taxon>Bacteroidota</taxon>
        <taxon>Flavobacteriia</taxon>
        <taxon>Flavobacteriales</taxon>
        <taxon>Flavobacteriaceae</taxon>
        <taxon>Psychroflexus</taxon>
    </lineage>
</organism>
<proteinExistence type="predicted"/>
<sequence>MEVKFDSIYETVLFYIFVLIILINSIGNIMYELGKTLGRGLID</sequence>
<gene>
    <name evidence="2" type="ORF">SAMN04488027_102130</name>
</gene>
<evidence type="ECO:0000313" key="2">
    <source>
        <dbReference type="EMBL" id="SDG47961.1"/>
    </source>
</evidence>
<keyword evidence="1" id="KW-0472">Membrane</keyword>
<feature type="transmembrane region" description="Helical" evidence="1">
    <location>
        <begin position="12"/>
        <end position="31"/>
    </location>
</feature>
<dbReference type="AlphaFoldDB" id="A0A1G7UL56"/>
<evidence type="ECO:0000313" key="3">
    <source>
        <dbReference type="Proteomes" id="UP000199296"/>
    </source>
</evidence>
<keyword evidence="1" id="KW-1133">Transmembrane helix</keyword>
<dbReference type="Proteomes" id="UP000199296">
    <property type="component" value="Unassembled WGS sequence"/>
</dbReference>
<keyword evidence="3" id="KW-1185">Reference proteome</keyword>